<evidence type="ECO:0000256" key="13">
    <source>
        <dbReference type="PROSITE-ProRule" id="PRU01360"/>
    </source>
</evidence>
<evidence type="ECO:0000256" key="11">
    <source>
        <dbReference type="ARBA" id="ARBA00023170"/>
    </source>
</evidence>
<evidence type="ECO:0000256" key="14">
    <source>
        <dbReference type="RuleBase" id="RU003357"/>
    </source>
</evidence>
<evidence type="ECO:0000256" key="9">
    <source>
        <dbReference type="ARBA" id="ARBA00023077"/>
    </source>
</evidence>
<comment type="similarity">
    <text evidence="2">Belongs to the TonB-dependent receptor family. Hemoglobin/haptoglobin binding protein subfamily.</text>
</comment>
<dbReference type="GO" id="GO:0009279">
    <property type="term" value="C:cell outer membrane"/>
    <property type="evidence" value="ECO:0007669"/>
    <property type="project" value="UniProtKB-SubCell"/>
</dbReference>
<dbReference type="PROSITE" id="PS52016">
    <property type="entry name" value="TONB_DEPENDENT_REC_3"/>
    <property type="match status" value="1"/>
</dbReference>
<name>A0A2R3QNC6_ECTME</name>
<sequence>MSLHTRRQRSLRLSSASLSLLALSISCASLPLLAQAADGSLVAEQQSQSGYRFAIERQPLVAALNAFSEVTGWQIGLSAQLADGIESPGTNGRLSPELALARLLEGTGLSYRSIGERSVVLVKNPSQWLALQAMTVTATLHAQDVNAVPSTVSVRDRTVLDRNNINTIKQLLRDEPGVSVGGTGQRSGLTGYNIRGIDGNRVLTQVDGVEIPASFYYGPYANTQRNYVDPEIIKRVEILRGPASALYGSNAIGGAVSYFTLDASDIIKDGRDVGARLKSGYSSADESWLNSATVAGRYQNFDALLHLSQRNGHETESYGNTGGTGLGRTEANPEDVRTTNVLAKLGWNYNDSDRLQLTYEKYKDDRDSNQLSAVGGPFNAPTIGVGQNYYAGRNGNDTITRERFGLEHSLALDSLLADSLKWSLNYQIAKTDQRTQEHYTARNFFTQAITRDVMRYRSTDYKDRQWVFNAQLDKAFALGETDHLLTYGFNIKHQDVTGQRSGYGVCLQALGANCPSVGAISNNTGDTLTTQSDFPDPTVDVYGVFLQDEIRWNQWTFLPGLRYDRTKLKPDLTDEYLASAPPTSTFEPTEASKTWQRVSPKLGVTYAFDEQYTGFAQYAEGFRTPTAKEMYGRFQNNNPPYIVEPNPNLDPETSRSLEAGLRGNFEGGNFSLAVFYNRYRDFIDEDAVGANGGQTIFQSRNISRATIRGAEAKGRLNLDSFGALPGLYTQGSIAYARGRDEESGEPLNSVNPLTGVFGLGYEQERFGGLLNWTLVKRKSRIDNSGFNSPTGDGSQFATPGYGILDLTGYYKLTDDLTINAGLYNLTDKQYWLWDDVRGYDGNGEAGVTAPANLDRLSQPGRNFAINLVWDI</sequence>
<keyword evidence="3 13" id="KW-0813">Transport</keyword>
<keyword evidence="4 13" id="KW-1134">Transmembrane beta strand</keyword>
<dbReference type="Pfam" id="PF07660">
    <property type="entry name" value="STN"/>
    <property type="match status" value="1"/>
</dbReference>
<keyword evidence="7 16" id="KW-0732">Signal</keyword>
<dbReference type="CDD" id="cd01347">
    <property type="entry name" value="ligand_gated_channel"/>
    <property type="match status" value="1"/>
</dbReference>
<dbReference type="Gene3D" id="2.40.170.20">
    <property type="entry name" value="TonB-dependent receptor, beta-barrel domain"/>
    <property type="match status" value="1"/>
</dbReference>
<dbReference type="InterPro" id="IPR011276">
    <property type="entry name" value="TonB_haem/Hb_rcpt"/>
</dbReference>
<dbReference type="GO" id="GO:0044718">
    <property type="term" value="P:siderophore transmembrane transport"/>
    <property type="evidence" value="ECO:0007669"/>
    <property type="project" value="TreeGrafter"/>
</dbReference>
<evidence type="ECO:0000256" key="4">
    <source>
        <dbReference type="ARBA" id="ARBA00022452"/>
    </source>
</evidence>
<evidence type="ECO:0000256" key="3">
    <source>
        <dbReference type="ARBA" id="ARBA00022448"/>
    </source>
</evidence>
<dbReference type="InterPro" id="IPR036942">
    <property type="entry name" value="Beta-barrel_TonB_sf"/>
</dbReference>
<dbReference type="Pfam" id="PF07715">
    <property type="entry name" value="Plug"/>
    <property type="match status" value="1"/>
</dbReference>
<dbReference type="OrthoDB" id="9764669at2"/>
<dbReference type="NCBIfam" id="TIGR01786">
    <property type="entry name" value="TonB-hemlactrns"/>
    <property type="match status" value="1"/>
</dbReference>
<dbReference type="InterPro" id="IPR010949">
    <property type="entry name" value="TonB_Hb/transfer/lactofer_rcpt"/>
</dbReference>
<evidence type="ECO:0000256" key="1">
    <source>
        <dbReference type="ARBA" id="ARBA00004571"/>
    </source>
</evidence>
<evidence type="ECO:0000256" key="12">
    <source>
        <dbReference type="ARBA" id="ARBA00023237"/>
    </source>
</evidence>
<dbReference type="InterPro" id="IPR039426">
    <property type="entry name" value="TonB-dep_rcpt-like"/>
</dbReference>
<dbReference type="SUPFAM" id="SSF56935">
    <property type="entry name" value="Porins"/>
    <property type="match status" value="1"/>
</dbReference>
<evidence type="ECO:0000256" key="6">
    <source>
        <dbReference type="ARBA" id="ARBA00022692"/>
    </source>
</evidence>
<keyword evidence="12 13" id="KW-0998">Cell outer membrane</keyword>
<dbReference type="PANTHER" id="PTHR30069">
    <property type="entry name" value="TONB-DEPENDENT OUTER MEMBRANE RECEPTOR"/>
    <property type="match status" value="1"/>
</dbReference>
<dbReference type="SMART" id="SM00965">
    <property type="entry name" value="STN"/>
    <property type="match status" value="1"/>
</dbReference>
<feature type="chain" id="PRO_5015311600" evidence="16">
    <location>
        <begin position="37"/>
        <end position="871"/>
    </location>
</feature>
<evidence type="ECO:0000256" key="16">
    <source>
        <dbReference type="SAM" id="SignalP"/>
    </source>
</evidence>
<dbReference type="InterPro" id="IPR000531">
    <property type="entry name" value="Beta-barrel_TonB"/>
</dbReference>
<dbReference type="PANTHER" id="PTHR30069:SF29">
    <property type="entry name" value="HEMOGLOBIN AND HEMOGLOBIN-HAPTOGLOBIN-BINDING PROTEIN 1-RELATED"/>
    <property type="match status" value="1"/>
</dbReference>
<dbReference type="NCBIfam" id="TIGR01785">
    <property type="entry name" value="TonB-hemin"/>
    <property type="match status" value="1"/>
</dbReference>
<dbReference type="RefSeq" id="WP_106738090.1">
    <property type="nucleotide sequence ID" value="NZ_CP027657.1"/>
</dbReference>
<evidence type="ECO:0000256" key="8">
    <source>
        <dbReference type="ARBA" id="ARBA00023004"/>
    </source>
</evidence>
<dbReference type="GO" id="GO:0015344">
    <property type="term" value="F:siderophore uptake transmembrane transporter activity"/>
    <property type="evidence" value="ECO:0007669"/>
    <property type="project" value="TreeGrafter"/>
</dbReference>
<dbReference type="AlphaFoldDB" id="A0A2R3QNC6"/>
<dbReference type="Gene3D" id="2.170.130.10">
    <property type="entry name" value="TonB-dependent receptor, plug domain"/>
    <property type="match status" value="1"/>
</dbReference>
<gene>
    <name evidence="18" type="ORF">C7A17_11075</name>
</gene>
<keyword evidence="6 13" id="KW-0812">Transmembrane</keyword>
<keyword evidence="11 18" id="KW-0675">Receptor</keyword>
<reference evidence="18 19" key="1">
    <citation type="submission" date="2018-03" db="EMBL/GenBank/DDBJ databases">
        <title>Complete genome sequence and methylome analysis of Pseudomonas mendocina NEB 698.</title>
        <authorList>
            <person name="Morgan R.D."/>
        </authorList>
    </citation>
    <scope>NUCLEOTIDE SEQUENCE [LARGE SCALE GENOMIC DNA]</scope>
    <source>
        <strain evidence="18 19">NEB698</strain>
    </source>
</reference>
<keyword evidence="10 13" id="KW-0472">Membrane</keyword>
<evidence type="ECO:0000256" key="10">
    <source>
        <dbReference type="ARBA" id="ARBA00023136"/>
    </source>
</evidence>
<comment type="subcellular location">
    <subcellularLocation>
        <location evidence="1 13">Cell outer membrane</location>
        <topology evidence="1 13">Multi-pass membrane protein</topology>
    </subcellularLocation>
</comment>
<evidence type="ECO:0000259" key="17">
    <source>
        <dbReference type="SMART" id="SM00965"/>
    </source>
</evidence>
<keyword evidence="9 14" id="KW-0798">TonB box</keyword>
<feature type="signal peptide" evidence="16">
    <location>
        <begin position="1"/>
        <end position="36"/>
    </location>
</feature>
<protein>
    <submittedName>
        <fullName evidence="18">TonB-dependent hemoglobin/transferrin/lactoferrin family receptor</fullName>
    </submittedName>
</protein>
<evidence type="ECO:0000313" key="19">
    <source>
        <dbReference type="Proteomes" id="UP000238327"/>
    </source>
</evidence>
<keyword evidence="5" id="KW-0406">Ion transport</keyword>
<dbReference type="Pfam" id="PF00593">
    <property type="entry name" value="TonB_dep_Rec_b-barrel"/>
    <property type="match status" value="1"/>
</dbReference>
<feature type="region of interest" description="Disordered" evidence="15">
    <location>
        <begin position="312"/>
        <end position="332"/>
    </location>
</feature>
<feature type="domain" description="Secretin/TonB short N-terminal" evidence="17">
    <location>
        <begin position="73"/>
        <end position="124"/>
    </location>
</feature>
<keyword evidence="5" id="KW-0410">Iron transport</keyword>
<evidence type="ECO:0000256" key="2">
    <source>
        <dbReference type="ARBA" id="ARBA00008143"/>
    </source>
</evidence>
<evidence type="ECO:0000256" key="7">
    <source>
        <dbReference type="ARBA" id="ARBA00022729"/>
    </source>
</evidence>
<dbReference type="InterPro" id="IPR012910">
    <property type="entry name" value="Plug_dom"/>
</dbReference>
<proteinExistence type="inferred from homology"/>
<dbReference type="InterPro" id="IPR011662">
    <property type="entry name" value="Secretin/TonB_short_N"/>
</dbReference>
<dbReference type="Proteomes" id="UP000238327">
    <property type="component" value="Chromosome"/>
</dbReference>
<evidence type="ECO:0000256" key="5">
    <source>
        <dbReference type="ARBA" id="ARBA00022496"/>
    </source>
</evidence>
<dbReference type="PROSITE" id="PS51257">
    <property type="entry name" value="PROKAR_LIPOPROTEIN"/>
    <property type="match status" value="1"/>
</dbReference>
<dbReference type="EMBL" id="CP027657">
    <property type="protein sequence ID" value="AVO53291.1"/>
    <property type="molecule type" value="Genomic_DNA"/>
</dbReference>
<accession>A0A2R3QNC6</accession>
<keyword evidence="8" id="KW-0408">Iron</keyword>
<organism evidence="18 19">
    <name type="scientific">Ectopseudomonas mendocina</name>
    <name type="common">Pseudomonas mendocina</name>
    <dbReference type="NCBI Taxonomy" id="300"/>
    <lineage>
        <taxon>Bacteria</taxon>
        <taxon>Pseudomonadati</taxon>
        <taxon>Pseudomonadota</taxon>
        <taxon>Gammaproteobacteria</taxon>
        <taxon>Pseudomonadales</taxon>
        <taxon>Pseudomonadaceae</taxon>
        <taxon>Ectopseudomonas</taxon>
    </lineage>
</organism>
<dbReference type="Gene3D" id="3.55.50.30">
    <property type="match status" value="1"/>
</dbReference>
<evidence type="ECO:0000256" key="15">
    <source>
        <dbReference type="SAM" id="MobiDB-lite"/>
    </source>
</evidence>
<evidence type="ECO:0000313" key="18">
    <source>
        <dbReference type="EMBL" id="AVO53291.1"/>
    </source>
</evidence>
<dbReference type="GO" id="GO:0015232">
    <property type="term" value="F:heme transmembrane transporter activity"/>
    <property type="evidence" value="ECO:0007669"/>
    <property type="project" value="InterPro"/>
</dbReference>
<dbReference type="InterPro" id="IPR037066">
    <property type="entry name" value="Plug_dom_sf"/>
</dbReference>